<feature type="domain" description="Disease resistance N-terminal" evidence="5">
    <location>
        <begin position="1"/>
        <end position="42"/>
    </location>
</feature>
<dbReference type="GO" id="GO:0005524">
    <property type="term" value="F:ATP binding"/>
    <property type="evidence" value="ECO:0007669"/>
    <property type="project" value="UniProtKB-KW"/>
</dbReference>
<gene>
    <name evidence="6" type="ORF">PanWU01x14_302770</name>
</gene>
<reference evidence="7" key="1">
    <citation type="submission" date="2016-06" db="EMBL/GenBank/DDBJ databases">
        <title>Parallel loss of symbiosis genes in relatives of nitrogen-fixing non-legume Parasponia.</title>
        <authorList>
            <person name="Van Velzen R."/>
            <person name="Holmer R."/>
            <person name="Bu F."/>
            <person name="Rutten L."/>
            <person name="Van Zeijl A."/>
            <person name="Liu W."/>
            <person name="Santuari L."/>
            <person name="Cao Q."/>
            <person name="Sharma T."/>
            <person name="Shen D."/>
            <person name="Roswanjaya Y."/>
            <person name="Wardhani T."/>
            <person name="Kalhor M.S."/>
            <person name="Jansen J."/>
            <person name="Van den Hoogen J."/>
            <person name="Gungor B."/>
            <person name="Hartog M."/>
            <person name="Hontelez J."/>
            <person name="Verver J."/>
            <person name="Yang W.-C."/>
            <person name="Schijlen E."/>
            <person name="Repin R."/>
            <person name="Schilthuizen M."/>
            <person name="Schranz E."/>
            <person name="Heidstra R."/>
            <person name="Miyata K."/>
            <person name="Fedorova E."/>
            <person name="Kohlen W."/>
            <person name="Bisseling T."/>
            <person name="Smit S."/>
            <person name="Geurts R."/>
        </authorList>
    </citation>
    <scope>NUCLEOTIDE SEQUENCE [LARGE SCALE GENOMIC DNA]</scope>
    <source>
        <strain evidence="7">cv. WU1-14</strain>
    </source>
</reference>
<organism evidence="6 7">
    <name type="scientific">Parasponia andersonii</name>
    <name type="common">Sponia andersonii</name>
    <dbReference type="NCBI Taxonomy" id="3476"/>
    <lineage>
        <taxon>Eukaryota</taxon>
        <taxon>Viridiplantae</taxon>
        <taxon>Streptophyta</taxon>
        <taxon>Embryophyta</taxon>
        <taxon>Tracheophyta</taxon>
        <taxon>Spermatophyta</taxon>
        <taxon>Magnoliopsida</taxon>
        <taxon>eudicotyledons</taxon>
        <taxon>Gunneridae</taxon>
        <taxon>Pentapetalae</taxon>
        <taxon>rosids</taxon>
        <taxon>fabids</taxon>
        <taxon>Rosales</taxon>
        <taxon>Cannabaceae</taxon>
        <taxon>Parasponia</taxon>
    </lineage>
</organism>
<dbReference type="PANTHER" id="PTHR36766:SF70">
    <property type="entry name" value="DISEASE RESISTANCE PROTEIN RGA4"/>
    <property type="match status" value="1"/>
</dbReference>
<protein>
    <submittedName>
        <fullName evidence="6">LRR domain containing protein</fullName>
    </submittedName>
</protein>
<dbReference type="GO" id="GO:0006952">
    <property type="term" value="P:defense response"/>
    <property type="evidence" value="ECO:0007669"/>
    <property type="project" value="UniProtKB-KW"/>
</dbReference>
<evidence type="ECO:0000256" key="3">
    <source>
        <dbReference type="ARBA" id="ARBA00022821"/>
    </source>
</evidence>
<dbReference type="Pfam" id="PF18052">
    <property type="entry name" value="Rx_N"/>
    <property type="match status" value="1"/>
</dbReference>
<dbReference type="Gene3D" id="3.80.10.10">
    <property type="entry name" value="Ribonuclease Inhibitor"/>
    <property type="match status" value="1"/>
</dbReference>
<evidence type="ECO:0000313" key="7">
    <source>
        <dbReference type="Proteomes" id="UP000237105"/>
    </source>
</evidence>
<proteinExistence type="predicted"/>
<dbReference type="SUPFAM" id="SSF52047">
    <property type="entry name" value="RNI-like"/>
    <property type="match status" value="1"/>
</dbReference>
<comment type="caution">
    <text evidence="6">The sequence shown here is derived from an EMBL/GenBank/DDBJ whole genome shotgun (WGS) entry which is preliminary data.</text>
</comment>
<evidence type="ECO:0000256" key="4">
    <source>
        <dbReference type="ARBA" id="ARBA00022840"/>
    </source>
</evidence>
<dbReference type="Gene3D" id="1.20.5.4130">
    <property type="match status" value="1"/>
</dbReference>
<evidence type="ECO:0000256" key="1">
    <source>
        <dbReference type="ARBA" id="ARBA00022737"/>
    </source>
</evidence>
<keyword evidence="2" id="KW-0547">Nucleotide-binding</keyword>
<dbReference type="PANTHER" id="PTHR36766">
    <property type="entry name" value="PLANT BROAD-SPECTRUM MILDEW RESISTANCE PROTEIN RPW8"/>
    <property type="match status" value="1"/>
</dbReference>
<dbReference type="STRING" id="3476.A0A2P5ATA4"/>
<dbReference type="EMBL" id="JXTB01000456">
    <property type="protein sequence ID" value="PON39770.1"/>
    <property type="molecule type" value="Genomic_DNA"/>
</dbReference>
<keyword evidence="1" id="KW-0677">Repeat</keyword>
<accession>A0A2P5ATA4</accession>
<dbReference type="InterPro" id="IPR041118">
    <property type="entry name" value="Rx_N"/>
</dbReference>
<evidence type="ECO:0000313" key="6">
    <source>
        <dbReference type="EMBL" id="PON39770.1"/>
    </source>
</evidence>
<sequence length="255" mass="29041">MVHALLEDAKDQRETNTTVRIWLSKLEYVAFDVEYLLADFTMPHSPSSLHYCSKVVKKLHTLEMTIDEGLRLNLKERRKAQREWNKRETSSFIVESKIRGREEEKEEKVRLLLSTQGEELESLEISDCNSLLSLPDIEIGCLSNIRTLSIENCNNLSSLTMGFQYLTTLENLTIMYCPSLGLLPEGIVKMSRFLPEGVKCLAALQHLSIQDCPQLLERCTEHRGEDWPKIVHVPYKRIGLSQQSDPSAGSSSSSI</sequence>
<dbReference type="Proteomes" id="UP000237105">
    <property type="component" value="Unassembled WGS sequence"/>
</dbReference>
<keyword evidence="7" id="KW-1185">Reference proteome</keyword>
<keyword evidence="3" id="KW-0611">Plant defense</keyword>
<dbReference type="OrthoDB" id="1751604at2759"/>
<keyword evidence="4" id="KW-0067">ATP-binding</keyword>
<dbReference type="AlphaFoldDB" id="A0A2P5ATA4"/>
<evidence type="ECO:0000256" key="2">
    <source>
        <dbReference type="ARBA" id="ARBA00022741"/>
    </source>
</evidence>
<evidence type="ECO:0000259" key="5">
    <source>
        <dbReference type="Pfam" id="PF18052"/>
    </source>
</evidence>
<dbReference type="InterPro" id="IPR032675">
    <property type="entry name" value="LRR_dom_sf"/>
</dbReference>
<name>A0A2P5ATA4_PARAD</name>